<gene>
    <name evidence="2" type="ORF">B9Z19DRAFT_1068580</name>
</gene>
<protein>
    <submittedName>
        <fullName evidence="2">Uncharacterized protein</fullName>
    </submittedName>
</protein>
<proteinExistence type="predicted"/>
<evidence type="ECO:0000313" key="3">
    <source>
        <dbReference type="Proteomes" id="UP000244722"/>
    </source>
</evidence>
<dbReference type="STRING" id="42251.A0A2T6ZEQ7"/>
<name>A0A2T6ZEQ7_TUBBO</name>
<keyword evidence="3" id="KW-1185">Reference proteome</keyword>
<evidence type="ECO:0000256" key="1">
    <source>
        <dbReference type="SAM" id="Coils"/>
    </source>
</evidence>
<organism evidence="2 3">
    <name type="scientific">Tuber borchii</name>
    <name type="common">White truffle</name>
    <dbReference type="NCBI Taxonomy" id="42251"/>
    <lineage>
        <taxon>Eukaryota</taxon>
        <taxon>Fungi</taxon>
        <taxon>Dikarya</taxon>
        <taxon>Ascomycota</taxon>
        <taxon>Pezizomycotina</taxon>
        <taxon>Pezizomycetes</taxon>
        <taxon>Pezizales</taxon>
        <taxon>Tuberaceae</taxon>
        <taxon>Tuber</taxon>
    </lineage>
</organism>
<dbReference type="OrthoDB" id="5416307at2759"/>
<dbReference type="EMBL" id="NESQ01000331">
    <property type="protein sequence ID" value="PUU73963.1"/>
    <property type="molecule type" value="Genomic_DNA"/>
</dbReference>
<comment type="caution">
    <text evidence="2">The sequence shown here is derived from an EMBL/GenBank/DDBJ whole genome shotgun (WGS) entry which is preliminary data.</text>
</comment>
<keyword evidence="1" id="KW-0175">Coiled coil</keyword>
<dbReference type="Proteomes" id="UP000244722">
    <property type="component" value="Unassembled WGS sequence"/>
</dbReference>
<accession>A0A2T6ZEQ7</accession>
<reference evidence="2 3" key="1">
    <citation type="submission" date="2017-04" db="EMBL/GenBank/DDBJ databases">
        <title>Draft genome sequence of Tuber borchii Vittad., a whitish edible truffle.</title>
        <authorList>
            <consortium name="DOE Joint Genome Institute"/>
            <person name="Murat C."/>
            <person name="Kuo A."/>
            <person name="Barry K.W."/>
            <person name="Clum A."/>
            <person name="Dockter R.B."/>
            <person name="Fauchery L."/>
            <person name="Iotti M."/>
            <person name="Kohler A."/>
            <person name="Labutti K."/>
            <person name="Lindquist E.A."/>
            <person name="Lipzen A."/>
            <person name="Ohm R.A."/>
            <person name="Wang M."/>
            <person name="Grigoriev I.V."/>
            <person name="Zambonelli A."/>
            <person name="Martin F.M."/>
        </authorList>
    </citation>
    <scope>NUCLEOTIDE SEQUENCE [LARGE SCALE GENOMIC DNA]</scope>
    <source>
        <strain evidence="2 3">Tbo3840</strain>
    </source>
</reference>
<dbReference type="AlphaFoldDB" id="A0A2T6ZEQ7"/>
<sequence length="118" mass="13364">MILRRLSEEAGLDEPADTTTLAAFATRQSRTEFVLQRRRLIGGEGRVKELMRVNDEMGRGEEPMKGKVGALEGEKEAIKLSVTETEEKAKKLSEELKALKVKLIETERSNRQLIFYKG</sequence>
<evidence type="ECO:0000313" key="2">
    <source>
        <dbReference type="EMBL" id="PUU73963.1"/>
    </source>
</evidence>
<feature type="coiled-coil region" evidence="1">
    <location>
        <begin position="75"/>
        <end position="109"/>
    </location>
</feature>